<name>A0ABT1X1C9_9PROT</name>
<dbReference type="PROSITE" id="PS52029">
    <property type="entry name" value="LD_TPASE"/>
    <property type="match status" value="1"/>
</dbReference>
<organism evidence="3 4">
    <name type="scientific">Roseomonas populi</name>
    <dbReference type="NCBI Taxonomy" id="3121582"/>
    <lineage>
        <taxon>Bacteria</taxon>
        <taxon>Pseudomonadati</taxon>
        <taxon>Pseudomonadota</taxon>
        <taxon>Alphaproteobacteria</taxon>
        <taxon>Acetobacterales</taxon>
        <taxon>Roseomonadaceae</taxon>
        <taxon>Roseomonas</taxon>
    </lineage>
</organism>
<feature type="active site" description="Proton donor/acceptor" evidence="1">
    <location>
        <position position="128"/>
    </location>
</feature>
<dbReference type="Proteomes" id="UP001524642">
    <property type="component" value="Unassembled WGS sequence"/>
</dbReference>
<evidence type="ECO:0000256" key="1">
    <source>
        <dbReference type="PROSITE-ProRule" id="PRU01373"/>
    </source>
</evidence>
<dbReference type="RefSeq" id="WP_257715565.1">
    <property type="nucleotide sequence ID" value="NZ_JANJOU010000004.1"/>
</dbReference>
<proteinExistence type="predicted"/>
<dbReference type="EMBL" id="JANJOU010000004">
    <property type="protein sequence ID" value="MCR0981890.1"/>
    <property type="molecule type" value="Genomic_DNA"/>
</dbReference>
<dbReference type="PANTHER" id="PTHR38589">
    <property type="entry name" value="BLR0621 PROTEIN"/>
    <property type="match status" value="1"/>
</dbReference>
<feature type="active site" description="Nucleophile" evidence="1">
    <location>
        <position position="140"/>
    </location>
</feature>
<feature type="domain" description="L,D-TPase catalytic" evidence="2">
    <location>
        <begin position="1"/>
        <end position="162"/>
    </location>
</feature>
<keyword evidence="1" id="KW-0961">Cell wall biogenesis/degradation</keyword>
<evidence type="ECO:0000313" key="4">
    <source>
        <dbReference type="Proteomes" id="UP001524642"/>
    </source>
</evidence>
<sequence>MTLARLEGSHLILQRDRWRCATGRGGIRDDKSEGDGATPRATLPLRRVLYRADRGAAPRCAVPVEPIGPDDGWCDDPASPAYNRPVALPHEARHERLWREDHVYDIIGVLGWNDDPVVRGRGSAIFLHLARPDYDPTEGCIALAGPDLRAVLAAGLTGIEVA</sequence>
<evidence type="ECO:0000259" key="2">
    <source>
        <dbReference type="PROSITE" id="PS52029"/>
    </source>
</evidence>
<protein>
    <submittedName>
        <fullName evidence="3">L,D-transpeptidase family protein</fullName>
    </submittedName>
</protein>
<comment type="caution">
    <text evidence="3">The sequence shown here is derived from an EMBL/GenBank/DDBJ whole genome shotgun (WGS) entry which is preliminary data.</text>
</comment>
<comment type="pathway">
    <text evidence="1">Cell wall biogenesis; peptidoglycan biosynthesis.</text>
</comment>
<dbReference type="Pfam" id="PF03734">
    <property type="entry name" value="YkuD"/>
    <property type="match status" value="1"/>
</dbReference>
<evidence type="ECO:0000313" key="3">
    <source>
        <dbReference type="EMBL" id="MCR0981890.1"/>
    </source>
</evidence>
<keyword evidence="1" id="KW-0573">Peptidoglycan synthesis</keyword>
<keyword evidence="4" id="KW-1185">Reference proteome</keyword>
<dbReference type="InterPro" id="IPR005490">
    <property type="entry name" value="LD_TPept_cat_dom"/>
</dbReference>
<keyword evidence="1" id="KW-0133">Cell shape</keyword>
<accession>A0ABT1X1C9</accession>
<reference evidence="3 4" key="1">
    <citation type="submission" date="2022-06" db="EMBL/GenBank/DDBJ databases">
        <title>Roseomonas CN29.</title>
        <authorList>
            <person name="Cheng Y."/>
            <person name="He X."/>
        </authorList>
    </citation>
    <scope>NUCLEOTIDE SEQUENCE [LARGE SCALE GENOMIC DNA]</scope>
    <source>
        <strain evidence="3 4">CN29</strain>
    </source>
</reference>
<gene>
    <name evidence="3" type="ORF">NRP21_07500</name>
</gene>
<dbReference type="PANTHER" id="PTHR38589:SF1">
    <property type="entry name" value="BLR0621 PROTEIN"/>
    <property type="match status" value="1"/>
</dbReference>